<evidence type="ECO:0000259" key="2">
    <source>
        <dbReference type="Pfam" id="PF04536"/>
    </source>
</evidence>
<feature type="domain" description="TPM" evidence="2">
    <location>
        <begin position="45"/>
        <end position="168"/>
    </location>
</feature>
<dbReference type="RefSeq" id="WP_136384500.1">
    <property type="nucleotide sequence ID" value="NZ_SSOD01000005.1"/>
</dbReference>
<accession>A0A4S4AR09</accession>
<feature type="transmembrane region" description="Helical" evidence="1">
    <location>
        <begin position="194"/>
        <end position="213"/>
    </location>
</feature>
<dbReference type="Proteomes" id="UP000307956">
    <property type="component" value="Unassembled WGS sequence"/>
</dbReference>
<feature type="transmembrane region" description="Helical" evidence="1">
    <location>
        <begin position="225"/>
        <end position="252"/>
    </location>
</feature>
<keyword evidence="4" id="KW-1185">Reference proteome</keyword>
<keyword evidence="1" id="KW-1133">Transmembrane helix</keyword>
<dbReference type="PANTHER" id="PTHR30373">
    <property type="entry name" value="UPF0603 PROTEIN YGCG"/>
    <property type="match status" value="1"/>
</dbReference>
<dbReference type="InterPro" id="IPR007621">
    <property type="entry name" value="TPM_dom"/>
</dbReference>
<evidence type="ECO:0000313" key="3">
    <source>
        <dbReference type="EMBL" id="THF62137.1"/>
    </source>
</evidence>
<evidence type="ECO:0000313" key="4">
    <source>
        <dbReference type="Proteomes" id="UP000307956"/>
    </source>
</evidence>
<keyword evidence="1" id="KW-0812">Transmembrane</keyword>
<gene>
    <name evidence="3" type="ORF">E6O51_08255</name>
</gene>
<protein>
    <submittedName>
        <fullName evidence="3">YgcG family protein</fullName>
    </submittedName>
</protein>
<dbReference type="AlphaFoldDB" id="A0A4S4AR09"/>
<comment type="caution">
    <text evidence="3">The sequence shown here is derived from an EMBL/GenBank/DDBJ whole genome shotgun (WGS) entry which is preliminary data.</text>
</comment>
<name>A0A4S4AR09_9RHOO</name>
<dbReference type="PANTHER" id="PTHR30373:SF2">
    <property type="entry name" value="UPF0603 PROTEIN YGCG"/>
    <property type="match status" value="1"/>
</dbReference>
<reference evidence="3 4" key="1">
    <citation type="submission" date="2019-04" db="EMBL/GenBank/DDBJ databases">
        <title>Azoarcus rhizosphaerae sp. nov. isolated from rhizosphere of Ficus religiosa.</title>
        <authorList>
            <person name="Lin S.-Y."/>
            <person name="Hameed A."/>
            <person name="Hsu Y.-H."/>
            <person name="Young C.-C."/>
        </authorList>
    </citation>
    <scope>NUCLEOTIDE SEQUENCE [LARGE SCALE GENOMIC DNA]</scope>
    <source>
        <strain evidence="3 4">CC-YHH848</strain>
    </source>
</reference>
<dbReference type="OrthoDB" id="9810918at2"/>
<dbReference type="Gene3D" id="3.10.310.50">
    <property type="match status" value="1"/>
</dbReference>
<keyword evidence="1" id="KW-0472">Membrane</keyword>
<evidence type="ECO:0000256" key="1">
    <source>
        <dbReference type="SAM" id="Phobius"/>
    </source>
</evidence>
<dbReference type="EMBL" id="SSOD01000005">
    <property type="protein sequence ID" value="THF62137.1"/>
    <property type="molecule type" value="Genomic_DNA"/>
</dbReference>
<sequence>MTHHARPQPAGWLAGLLLWLMAGFALSFPAVAQDLQPVPALTARVMDQTGTLDAGRRQALDDKLAAFEKERGTQLVVLLVPTTAPEDIAAYAFRVADTWKIGRRDVGDGLLLVVAKDDRAVRIEVARALEGAVPDLAAFRIIDRLILPAFRQGDFAGGLDAGVEALMKLVRGEELPLPQADDTQAGGTLSLADLAVFLFVGVPIVGGVLNAMLGRKLGTLVTAGGTGVLVKLLTGSLLLAVIGGMLALIFVLGMGSGGGGGGIGRGGGGRGGPIIWGGGGRGGGFGGGGFGSGGGGSFGGGGASGRW</sequence>
<dbReference type="Pfam" id="PF04536">
    <property type="entry name" value="TPM_phosphatase"/>
    <property type="match status" value="1"/>
</dbReference>
<proteinExistence type="predicted"/>
<organism evidence="3 4">
    <name type="scientific">Pseudothauera rhizosphaerae</name>
    <dbReference type="NCBI Taxonomy" id="2565932"/>
    <lineage>
        <taxon>Bacteria</taxon>
        <taxon>Pseudomonadati</taxon>
        <taxon>Pseudomonadota</taxon>
        <taxon>Betaproteobacteria</taxon>
        <taxon>Rhodocyclales</taxon>
        <taxon>Zoogloeaceae</taxon>
        <taxon>Pseudothauera</taxon>
    </lineage>
</organism>